<dbReference type="EMBL" id="JACAZF010000003">
    <property type="protein sequence ID" value="KAF7309381.1"/>
    <property type="molecule type" value="Genomic_DNA"/>
</dbReference>
<proteinExistence type="predicted"/>
<name>A0A8H6T1M5_9AGAR</name>
<protein>
    <submittedName>
        <fullName evidence="1">Uncharacterized protein</fullName>
    </submittedName>
</protein>
<dbReference type="Proteomes" id="UP000636479">
    <property type="component" value="Unassembled WGS sequence"/>
</dbReference>
<evidence type="ECO:0000313" key="2">
    <source>
        <dbReference type="Proteomes" id="UP000636479"/>
    </source>
</evidence>
<comment type="caution">
    <text evidence="1">The sequence shown here is derived from an EMBL/GenBank/DDBJ whole genome shotgun (WGS) entry which is preliminary data.</text>
</comment>
<evidence type="ECO:0000313" key="1">
    <source>
        <dbReference type="EMBL" id="KAF7309381.1"/>
    </source>
</evidence>
<organism evidence="1 2">
    <name type="scientific">Mycena indigotica</name>
    <dbReference type="NCBI Taxonomy" id="2126181"/>
    <lineage>
        <taxon>Eukaryota</taxon>
        <taxon>Fungi</taxon>
        <taxon>Dikarya</taxon>
        <taxon>Basidiomycota</taxon>
        <taxon>Agaricomycotina</taxon>
        <taxon>Agaricomycetes</taxon>
        <taxon>Agaricomycetidae</taxon>
        <taxon>Agaricales</taxon>
        <taxon>Marasmiineae</taxon>
        <taxon>Mycenaceae</taxon>
        <taxon>Mycena</taxon>
    </lineage>
</organism>
<reference evidence="1" key="1">
    <citation type="submission" date="2020-05" db="EMBL/GenBank/DDBJ databases">
        <title>Mycena genomes resolve the evolution of fungal bioluminescence.</title>
        <authorList>
            <person name="Tsai I.J."/>
        </authorList>
    </citation>
    <scope>NUCLEOTIDE SEQUENCE</scope>
    <source>
        <strain evidence="1">171206Taipei</strain>
    </source>
</reference>
<dbReference type="AlphaFoldDB" id="A0A8H6T1M5"/>
<dbReference type="OrthoDB" id="2836053at2759"/>
<dbReference type="GeneID" id="59342462"/>
<gene>
    <name evidence="1" type="ORF">MIND_00308900</name>
</gene>
<accession>A0A8H6T1M5</accession>
<keyword evidence="2" id="KW-1185">Reference proteome</keyword>
<dbReference type="RefSeq" id="XP_037222831.1">
    <property type="nucleotide sequence ID" value="XM_037359946.1"/>
</dbReference>
<sequence length="246" mass="27800">MMIPQLPTEILQHVLEALWQMPLTTQARTTLMTTLPLVNSTWADLFDMISTKNVYIMSPAIEEHFLHSVRASAQPSSKPSRRNRFCRLFRWPGKRMASNPPPKRSANLACQTLTIQIANPAIHPHLRPHMPMTNIFDELLENIDAHSLLPNLHALSIEYVDAPFEDVFLRMGLAALPEHVSDLAVSWSYSDGMPPWLATALREKQKPQRTLRWASQSVQRVSVSGAGENVVKDLRRVCPNAKISVN</sequence>